<dbReference type="InterPro" id="IPR027417">
    <property type="entry name" value="P-loop_NTPase"/>
</dbReference>
<evidence type="ECO:0000256" key="6">
    <source>
        <dbReference type="ARBA" id="ARBA00022840"/>
    </source>
</evidence>
<organism evidence="12 13">
    <name type="scientific">Candidatus Acididesulfobacter diazotrophicus</name>
    <dbReference type="NCBI Taxonomy" id="2597226"/>
    <lineage>
        <taxon>Bacteria</taxon>
        <taxon>Deltaproteobacteria</taxon>
        <taxon>Candidatus Acidulodesulfobacterales</taxon>
        <taxon>Candidatus Acididesulfobacter</taxon>
    </lineage>
</organism>
<feature type="transmembrane region" description="Helical" evidence="9">
    <location>
        <begin position="258"/>
        <end position="280"/>
    </location>
</feature>
<feature type="domain" description="ABC transmembrane type-1" evidence="11">
    <location>
        <begin position="37"/>
        <end position="319"/>
    </location>
</feature>
<evidence type="ECO:0000313" key="13">
    <source>
        <dbReference type="Proteomes" id="UP000319296"/>
    </source>
</evidence>
<dbReference type="PANTHER" id="PTHR43394">
    <property type="entry name" value="ATP-DEPENDENT PERMEASE MDL1, MITOCHONDRIAL"/>
    <property type="match status" value="1"/>
</dbReference>
<dbReference type="FunFam" id="3.40.50.300:FF:000221">
    <property type="entry name" value="Multidrug ABC transporter ATP-binding protein"/>
    <property type="match status" value="1"/>
</dbReference>
<feature type="transmembrane region" description="Helical" evidence="9">
    <location>
        <begin position="73"/>
        <end position="93"/>
    </location>
</feature>
<dbReference type="PROSITE" id="PS50893">
    <property type="entry name" value="ABC_TRANSPORTER_2"/>
    <property type="match status" value="1"/>
</dbReference>
<dbReference type="GO" id="GO:0005886">
    <property type="term" value="C:plasma membrane"/>
    <property type="evidence" value="ECO:0007669"/>
    <property type="project" value="UniProtKB-SubCell"/>
</dbReference>
<keyword evidence="5" id="KW-0547">Nucleotide-binding</keyword>
<keyword evidence="7 9" id="KW-1133">Transmembrane helix</keyword>
<keyword evidence="6 12" id="KW-0067">ATP-binding</keyword>
<keyword evidence="4 9" id="KW-0812">Transmembrane</keyword>
<gene>
    <name evidence="12" type="ORF">EVG15_06030</name>
</gene>
<evidence type="ECO:0000256" key="1">
    <source>
        <dbReference type="ARBA" id="ARBA00004651"/>
    </source>
</evidence>
<feature type="transmembrane region" description="Helical" evidence="9">
    <location>
        <begin position="176"/>
        <end position="195"/>
    </location>
</feature>
<evidence type="ECO:0000256" key="3">
    <source>
        <dbReference type="ARBA" id="ARBA00022475"/>
    </source>
</evidence>
<dbReference type="GO" id="GO:0005524">
    <property type="term" value="F:ATP binding"/>
    <property type="evidence" value="ECO:0007669"/>
    <property type="project" value="UniProtKB-KW"/>
</dbReference>
<dbReference type="InterPro" id="IPR039421">
    <property type="entry name" value="Type_1_exporter"/>
</dbReference>
<evidence type="ECO:0000256" key="9">
    <source>
        <dbReference type="SAM" id="Phobius"/>
    </source>
</evidence>
<dbReference type="InterPro" id="IPR017871">
    <property type="entry name" value="ABC_transporter-like_CS"/>
</dbReference>
<dbReference type="InterPro" id="IPR003593">
    <property type="entry name" value="AAA+_ATPase"/>
</dbReference>
<dbReference type="SUPFAM" id="SSF52540">
    <property type="entry name" value="P-loop containing nucleoside triphosphate hydrolases"/>
    <property type="match status" value="1"/>
</dbReference>
<comment type="caution">
    <text evidence="12">The sequence shown here is derived from an EMBL/GenBank/DDBJ whole genome shotgun (WGS) entry which is preliminary data.</text>
</comment>
<feature type="domain" description="ABC transporter" evidence="10">
    <location>
        <begin position="351"/>
        <end position="610"/>
    </location>
</feature>
<sequence length="613" mass="69396">MFKNKKKIEKNKQKTKQSFIILKKLLPYMRPYKNRLIMALISMSIVSLLTGILAYIVKPLINDIFVSKSFEELILIPLLVIAIFIAKGIFYYMEAYYTGYVGQNIIKNIRNDVYKSIVNLPVTKLNKIPTGVFIARITYDVNLIQHTVSNALSAIAKDILTIIVLLAVIFYMDFYLAIAVFILFPIAIIPVSLLGKKTRKTSIDTQNEMGNITKFLDETISNLRIVKAYNMQKFEIGRFKKLSDRLYRFLIRMTKIKGITVPFVELVGGIAVSSIIFLGGLQVIKYGYSPGSFFSFLTAILLLYEPVKSLSRLNNNLQEGIAASSRVFEIMEDNFEDISKGENLPKNIERLQIKNLYFSYNKENGFDLKNINLDAEKGKIIAIVGRSGAGKSTLSMLIPGFYKPNEGEILINGKNINLYSLKEIRDNISYVSQQVSLFNESVKFNIAYGASFENKNINNNIDKENINKHNSSEYNGDNSDMIINAAKLAYAHNFVINLPEGYDTLVDESGLRLSGGEKQRILMARAFLKNAPILILDEATASLDNESERHIQEALLNLCRDKIAIVIAHRLSTVKKADNIYVMENGEIVEQGNHEELIEIDGIYKNLLIKQMQ</sequence>
<dbReference type="Proteomes" id="UP000319296">
    <property type="component" value="Unassembled WGS sequence"/>
</dbReference>
<dbReference type="Gene3D" id="3.40.50.300">
    <property type="entry name" value="P-loop containing nucleotide triphosphate hydrolases"/>
    <property type="match status" value="1"/>
</dbReference>
<dbReference type="InterPro" id="IPR011527">
    <property type="entry name" value="ABC1_TM_dom"/>
</dbReference>
<dbReference type="PANTHER" id="PTHR43394:SF1">
    <property type="entry name" value="ATP-BINDING CASSETTE SUB-FAMILY B MEMBER 10, MITOCHONDRIAL"/>
    <property type="match status" value="1"/>
</dbReference>
<feature type="transmembrane region" description="Helical" evidence="9">
    <location>
        <begin position="36"/>
        <end position="57"/>
    </location>
</feature>
<evidence type="ECO:0000256" key="4">
    <source>
        <dbReference type="ARBA" id="ARBA00022692"/>
    </source>
</evidence>
<dbReference type="GO" id="GO:0016887">
    <property type="term" value="F:ATP hydrolysis activity"/>
    <property type="evidence" value="ECO:0007669"/>
    <property type="project" value="InterPro"/>
</dbReference>
<dbReference type="PROSITE" id="PS00211">
    <property type="entry name" value="ABC_TRANSPORTER_1"/>
    <property type="match status" value="1"/>
</dbReference>
<dbReference type="CDD" id="cd18552">
    <property type="entry name" value="ABC_6TM_MsbA_like"/>
    <property type="match status" value="1"/>
</dbReference>
<name>A0A519BME9_9DELT</name>
<dbReference type="InterPro" id="IPR036640">
    <property type="entry name" value="ABC1_TM_sf"/>
</dbReference>
<dbReference type="SMART" id="SM00382">
    <property type="entry name" value="AAA"/>
    <property type="match status" value="1"/>
</dbReference>
<accession>A0A519BME9</accession>
<evidence type="ECO:0000256" key="7">
    <source>
        <dbReference type="ARBA" id="ARBA00022989"/>
    </source>
</evidence>
<dbReference type="SUPFAM" id="SSF90123">
    <property type="entry name" value="ABC transporter transmembrane region"/>
    <property type="match status" value="1"/>
</dbReference>
<dbReference type="Gene3D" id="1.20.1560.10">
    <property type="entry name" value="ABC transporter type 1, transmembrane domain"/>
    <property type="match status" value="1"/>
</dbReference>
<comment type="subcellular location">
    <subcellularLocation>
        <location evidence="1">Cell membrane</location>
        <topology evidence="1">Multi-pass membrane protein</topology>
    </subcellularLocation>
</comment>
<dbReference type="GO" id="GO:0015421">
    <property type="term" value="F:ABC-type oligopeptide transporter activity"/>
    <property type="evidence" value="ECO:0007669"/>
    <property type="project" value="TreeGrafter"/>
</dbReference>
<dbReference type="PROSITE" id="PS50929">
    <property type="entry name" value="ABC_TM1F"/>
    <property type="match status" value="1"/>
</dbReference>
<feature type="transmembrane region" description="Helical" evidence="9">
    <location>
        <begin position="151"/>
        <end position="170"/>
    </location>
</feature>
<evidence type="ECO:0000256" key="5">
    <source>
        <dbReference type="ARBA" id="ARBA00022741"/>
    </source>
</evidence>
<keyword evidence="3" id="KW-1003">Cell membrane</keyword>
<evidence type="ECO:0000256" key="2">
    <source>
        <dbReference type="ARBA" id="ARBA00022448"/>
    </source>
</evidence>
<dbReference type="AlphaFoldDB" id="A0A519BME9"/>
<keyword evidence="8 9" id="KW-0472">Membrane</keyword>
<protein>
    <submittedName>
        <fullName evidence="12">ATP-binding cassette domain-containing protein</fullName>
    </submittedName>
</protein>
<reference evidence="12 13" key="1">
    <citation type="journal article" date="2019" name="ISME J.">
        <title>Insights into ecological role of a new deltaproteobacterial order Candidatus Acidulodesulfobacterales by metagenomics and metatranscriptomics.</title>
        <authorList>
            <person name="Tan S."/>
            <person name="Liu J."/>
            <person name="Fang Y."/>
            <person name="Hedlund B.P."/>
            <person name="Lian Z.H."/>
            <person name="Huang L.Y."/>
            <person name="Li J.T."/>
            <person name="Huang L.N."/>
            <person name="Li W.J."/>
            <person name="Jiang H.C."/>
            <person name="Dong H.L."/>
            <person name="Shu W.S."/>
        </authorList>
    </citation>
    <scope>NUCLEOTIDE SEQUENCE [LARGE SCALE GENOMIC DNA]</scope>
    <source>
        <strain evidence="12">AP1</strain>
    </source>
</reference>
<dbReference type="Pfam" id="PF00005">
    <property type="entry name" value="ABC_tran"/>
    <property type="match status" value="1"/>
</dbReference>
<evidence type="ECO:0000313" key="12">
    <source>
        <dbReference type="EMBL" id="RZD18434.1"/>
    </source>
</evidence>
<evidence type="ECO:0000259" key="11">
    <source>
        <dbReference type="PROSITE" id="PS50929"/>
    </source>
</evidence>
<dbReference type="EMBL" id="SGBB01000009">
    <property type="protein sequence ID" value="RZD18434.1"/>
    <property type="molecule type" value="Genomic_DNA"/>
</dbReference>
<dbReference type="InterPro" id="IPR003439">
    <property type="entry name" value="ABC_transporter-like_ATP-bd"/>
</dbReference>
<keyword evidence="2" id="KW-0813">Transport</keyword>
<evidence type="ECO:0000256" key="8">
    <source>
        <dbReference type="ARBA" id="ARBA00023136"/>
    </source>
</evidence>
<proteinExistence type="predicted"/>
<evidence type="ECO:0000259" key="10">
    <source>
        <dbReference type="PROSITE" id="PS50893"/>
    </source>
</evidence>
<dbReference type="Pfam" id="PF00664">
    <property type="entry name" value="ABC_membrane"/>
    <property type="match status" value="1"/>
</dbReference>